<dbReference type="RefSeq" id="WP_105963766.1">
    <property type="nucleotide sequence ID" value="NZ_POSO01000001.1"/>
</dbReference>
<dbReference type="Pfam" id="PF00005">
    <property type="entry name" value="ABC_tran"/>
    <property type="match status" value="1"/>
</dbReference>
<evidence type="ECO:0000256" key="6">
    <source>
        <dbReference type="ARBA" id="ARBA00022840"/>
    </source>
</evidence>
<evidence type="ECO:0000259" key="9">
    <source>
        <dbReference type="PROSITE" id="PS50893"/>
    </source>
</evidence>
<dbReference type="Proteomes" id="UP000777560">
    <property type="component" value="Unassembled WGS sequence"/>
</dbReference>
<keyword evidence="3" id="KW-0813">Transport</keyword>
<dbReference type="Gene3D" id="3.40.50.300">
    <property type="entry name" value="P-loop containing nucleotide triphosphate hydrolases"/>
    <property type="match status" value="1"/>
</dbReference>
<reference evidence="10 11" key="1">
    <citation type="submission" date="2018-08" db="EMBL/GenBank/DDBJ databases">
        <title>Comparative genomics of wild bee and flower associated Lactobacillus reveals potential adaptation to the bee host.</title>
        <authorList>
            <person name="Vuong H.Q."/>
            <person name="Mcfrederick Q.S."/>
        </authorList>
    </citation>
    <scope>NUCLEOTIDE SEQUENCE [LARGE SCALE GENOMIC DNA]</scope>
    <source>
        <strain evidence="10 11">HV_13</strain>
    </source>
</reference>
<evidence type="ECO:0000256" key="4">
    <source>
        <dbReference type="ARBA" id="ARBA00022475"/>
    </source>
</evidence>
<dbReference type="InterPro" id="IPR027417">
    <property type="entry name" value="P-loop_NTPase"/>
</dbReference>
<gene>
    <name evidence="10" type="ORF">DY114_05585</name>
</gene>
<keyword evidence="4" id="KW-1003">Cell membrane</keyword>
<dbReference type="PROSITE" id="PS00211">
    <property type="entry name" value="ABC_TRANSPORTER_1"/>
    <property type="match status" value="1"/>
</dbReference>
<name>A0ABY2YXQ7_9LACO</name>
<evidence type="ECO:0000256" key="2">
    <source>
        <dbReference type="ARBA" id="ARBA00005417"/>
    </source>
</evidence>
<protein>
    <submittedName>
        <fullName evidence="10">Energy-coupling factor transporter ATPase</fullName>
    </submittedName>
</protein>
<dbReference type="NCBIfam" id="TIGR04520">
    <property type="entry name" value="ECF_ATPase_1"/>
    <property type="match status" value="1"/>
</dbReference>
<proteinExistence type="inferred from homology"/>
<evidence type="ECO:0000256" key="1">
    <source>
        <dbReference type="ARBA" id="ARBA00004202"/>
    </source>
</evidence>
<dbReference type="SUPFAM" id="SSF52540">
    <property type="entry name" value="P-loop containing nucleoside triphosphate hydrolases"/>
    <property type="match status" value="1"/>
</dbReference>
<evidence type="ECO:0000256" key="3">
    <source>
        <dbReference type="ARBA" id="ARBA00022448"/>
    </source>
</evidence>
<sequence length="279" mass="31569">MANNIIDVRNISFKYGDANKNAINDLSFSIDEGEWVSIIGKNGSGKTTLINLLDGLIKSNNGDIIVDNLKIDNKNLDNIRDKIGIVFQNPENQFVASTVKEDVAFGLENRQYDISKMHKIVDNALKEVDMLKYKDSNPSKLSGGQQQRVALAGVIAILPKIIILDESTSMLDPKAKKIIINLINKLRIKNKLTVLSITHDMNEIQYSDRVLLLKDGNLIKNISPLKLFNELDDVENYGLEIPFSEKLRLQLKKNGFNIGNNYINDEEIVKWITQYYSKM</sequence>
<keyword evidence="11" id="KW-1185">Reference proteome</keyword>
<dbReference type="InterPro" id="IPR003593">
    <property type="entry name" value="AAA+_ATPase"/>
</dbReference>
<dbReference type="InterPro" id="IPR030947">
    <property type="entry name" value="EcfA_1"/>
</dbReference>
<dbReference type="InterPro" id="IPR050095">
    <property type="entry name" value="ECF_ABC_transporter_ATP-bd"/>
</dbReference>
<dbReference type="InterPro" id="IPR015856">
    <property type="entry name" value="ABC_transpr_CbiO/EcfA_su"/>
</dbReference>
<comment type="similarity">
    <text evidence="2">Belongs to the ABC transporter superfamily.</text>
</comment>
<keyword evidence="5" id="KW-0547">Nucleotide-binding</keyword>
<evidence type="ECO:0000313" key="10">
    <source>
        <dbReference type="EMBL" id="TPR24744.1"/>
    </source>
</evidence>
<comment type="caution">
    <text evidence="10">The sequence shown here is derived from an EMBL/GenBank/DDBJ whole genome shotgun (WGS) entry which is preliminary data.</text>
</comment>
<keyword evidence="7" id="KW-1278">Translocase</keyword>
<keyword evidence="6" id="KW-0067">ATP-binding</keyword>
<dbReference type="InterPro" id="IPR003439">
    <property type="entry name" value="ABC_transporter-like_ATP-bd"/>
</dbReference>
<comment type="subcellular location">
    <subcellularLocation>
        <location evidence="1">Cell membrane</location>
        <topology evidence="1">Peripheral membrane protein</topology>
    </subcellularLocation>
</comment>
<dbReference type="PROSITE" id="PS50893">
    <property type="entry name" value="ABC_TRANSPORTER_2"/>
    <property type="match status" value="1"/>
</dbReference>
<feature type="domain" description="ABC transporter" evidence="9">
    <location>
        <begin position="6"/>
        <end position="240"/>
    </location>
</feature>
<dbReference type="PANTHER" id="PTHR43553">
    <property type="entry name" value="HEAVY METAL TRANSPORTER"/>
    <property type="match status" value="1"/>
</dbReference>
<evidence type="ECO:0000256" key="7">
    <source>
        <dbReference type="ARBA" id="ARBA00022967"/>
    </source>
</evidence>
<organism evidence="10 11">
    <name type="scientific">Apilactobacillus micheneri</name>
    <dbReference type="NCBI Taxonomy" id="1899430"/>
    <lineage>
        <taxon>Bacteria</taxon>
        <taxon>Bacillati</taxon>
        <taxon>Bacillota</taxon>
        <taxon>Bacilli</taxon>
        <taxon>Lactobacillales</taxon>
        <taxon>Lactobacillaceae</taxon>
        <taxon>Apilactobacillus</taxon>
    </lineage>
</organism>
<dbReference type="CDD" id="cd03225">
    <property type="entry name" value="ABC_cobalt_CbiO_domain1"/>
    <property type="match status" value="1"/>
</dbReference>
<dbReference type="SMART" id="SM00382">
    <property type="entry name" value="AAA"/>
    <property type="match status" value="1"/>
</dbReference>
<evidence type="ECO:0000256" key="5">
    <source>
        <dbReference type="ARBA" id="ARBA00022741"/>
    </source>
</evidence>
<keyword evidence="8" id="KW-0472">Membrane</keyword>
<dbReference type="NCBIfam" id="NF010167">
    <property type="entry name" value="PRK13648.1"/>
    <property type="match status" value="1"/>
</dbReference>
<evidence type="ECO:0000256" key="8">
    <source>
        <dbReference type="ARBA" id="ARBA00023136"/>
    </source>
</evidence>
<dbReference type="EMBL" id="QUAV01000003">
    <property type="protein sequence ID" value="TPR24744.1"/>
    <property type="molecule type" value="Genomic_DNA"/>
</dbReference>
<dbReference type="PANTHER" id="PTHR43553:SF24">
    <property type="entry name" value="ENERGY-COUPLING FACTOR TRANSPORTER ATP-BINDING PROTEIN ECFA1"/>
    <property type="match status" value="1"/>
</dbReference>
<dbReference type="InterPro" id="IPR017871">
    <property type="entry name" value="ABC_transporter-like_CS"/>
</dbReference>
<accession>A0ABY2YXQ7</accession>
<evidence type="ECO:0000313" key="11">
    <source>
        <dbReference type="Proteomes" id="UP000777560"/>
    </source>
</evidence>